<dbReference type="PANTHER" id="PTHR47642:SF7">
    <property type="entry name" value="ATP-DEPENDENT DNA HELICASE PIF1"/>
    <property type="match status" value="1"/>
</dbReference>
<dbReference type="GO" id="GO:0006281">
    <property type="term" value="P:DNA repair"/>
    <property type="evidence" value="ECO:0007669"/>
    <property type="project" value="UniProtKB-KW"/>
</dbReference>
<reference evidence="9" key="1">
    <citation type="journal article" date="2012" name="Proc. Natl. Acad. Sci. U.S.A.">
        <title>Antigenic diversity is generated by distinct evolutionary mechanisms in African trypanosome species.</title>
        <authorList>
            <person name="Jackson A.P."/>
            <person name="Berry A."/>
            <person name="Aslett M."/>
            <person name="Allison H.C."/>
            <person name="Burton P."/>
            <person name="Vavrova-Anderson J."/>
            <person name="Brown R."/>
            <person name="Browne H."/>
            <person name="Corton N."/>
            <person name="Hauser H."/>
            <person name="Gamble J."/>
            <person name="Gilderthorp R."/>
            <person name="Marcello L."/>
            <person name="McQuillan J."/>
            <person name="Otto T.D."/>
            <person name="Quail M.A."/>
            <person name="Sanders M.J."/>
            <person name="van Tonder A."/>
            <person name="Ginger M.L."/>
            <person name="Field M.C."/>
            <person name="Barry J.D."/>
            <person name="Hertz-Fowler C."/>
            <person name="Berriman M."/>
        </authorList>
    </citation>
    <scope>NUCLEOTIDE SEQUENCE</scope>
    <source>
        <strain evidence="9">IL3000</strain>
    </source>
</reference>
<dbReference type="SUPFAM" id="SSF52540">
    <property type="entry name" value="P-loop containing nucleoside triphosphate hydrolases"/>
    <property type="match status" value="1"/>
</dbReference>
<dbReference type="GO" id="GO:0000723">
    <property type="term" value="P:telomere maintenance"/>
    <property type="evidence" value="ECO:0007669"/>
    <property type="project" value="InterPro"/>
</dbReference>
<dbReference type="PANTHER" id="PTHR47642">
    <property type="entry name" value="ATP-DEPENDENT DNA HELICASE"/>
    <property type="match status" value="1"/>
</dbReference>
<dbReference type="VEuPathDB" id="TriTrypDB:TcIL3000_8_260"/>
<evidence type="ECO:0000256" key="4">
    <source>
        <dbReference type="ARBA" id="ARBA00023172"/>
    </source>
</evidence>
<dbReference type="EC" id="5.6.2.3" evidence="6"/>
<dbReference type="InterPro" id="IPR027417">
    <property type="entry name" value="P-loop_NTPase"/>
</dbReference>
<accession>G0UR11</accession>
<dbReference type="GO" id="GO:0043139">
    <property type="term" value="F:5'-3' DNA helicase activity"/>
    <property type="evidence" value="ECO:0007669"/>
    <property type="project" value="UniProtKB-EC"/>
</dbReference>
<keyword evidence="6" id="KW-0547">Nucleotide-binding</keyword>
<evidence type="ECO:0000259" key="8">
    <source>
        <dbReference type="Pfam" id="PF05970"/>
    </source>
</evidence>
<dbReference type="InterPro" id="IPR051055">
    <property type="entry name" value="PIF1_helicase"/>
</dbReference>
<dbReference type="InterPro" id="IPR010285">
    <property type="entry name" value="DNA_helicase_pif1-like_DEAD"/>
</dbReference>
<comment type="subunit">
    <text evidence="3">Monomer.</text>
</comment>
<dbReference type="Pfam" id="PF05970">
    <property type="entry name" value="PIF1"/>
    <property type="match status" value="1"/>
</dbReference>
<dbReference type="AlphaFoldDB" id="G0UR11"/>
<dbReference type="Gene3D" id="3.40.50.300">
    <property type="entry name" value="P-loop containing nucleotide triphosphate hydrolases"/>
    <property type="match status" value="1"/>
</dbReference>
<protein>
    <recommendedName>
        <fullName evidence="6">ATP-dependent DNA helicase</fullName>
        <ecNumber evidence="6">5.6.2.3</ecNumber>
    </recommendedName>
</protein>
<dbReference type="EMBL" id="HE575321">
    <property type="protein sequence ID" value="CCC91822.1"/>
    <property type="molecule type" value="Genomic_DNA"/>
</dbReference>
<keyword evidence="6" id="KW-0234">DNA repair</keyword>
<evidence type="ECO:0000313" key="9">
    <source>
        <dbReference type="EMBL" id="CCC91822.1"/>
    </source>
</evidence>
<feature type="compositionally biased region" description="Polar residues" evidence="7">
    <location>
        <begin position="82"/>
        <end position="99"/>
    </location>
</feature>
<keyword evidence="6" id="KW-0067">ATP-binding</keyword>
<sequence>MWKRPLRCHKNLRTIQQLTNFGDAAVEESPPLLEKERDGPLAVVVSERTTTSRFNSIKSSRFDVKIGIKRPHSEEEEHDSCGVTSSEAHTRNTQTNENSNHSERTFVLLSSNEAGTESSTATDKSAAAVSQHDVQIPDFPVTCHGSEIGRPVVLTVTSSKSDDVNFFYDAPSPCTPLRDQTQGELRWCEKANEVTSLKPKWELSEDQKRICDIVVNQHRSVLLTGGAGTGKSHLLRAIIEALPKAKTFVTATTGLAALNLSGTTLHSFSGCGLVDQHKDTAQSVYKSISNKKKAKANWRKCSVLIVDEVSMLEAWFFEFWNMLRGVFVGTPCLSVVFSWCYLVTSCSYLP</sequence>
<comment type="similarity">
    <text evidence="2">Belongs to the helicase family. PIF1 subfamily.</text>
</comment>
<evidence type="ECO:0000256" key="3">
    <source>
        <dbReference type="ARBA" id="ARBA00011245"/>
    </source>
</evidence>
<dbReference type="GO" id="GO:0005524">
    <property type="term" value="F:ATP binding"/>
    <property type="evidence" value="ECO:0007669"/>
    <property type="project" value="UniProtKB-KW"/>
</dbReference>
<feature type="region of interest" description="Disordered" evidence="7">
    <location>
        <begin position="68"/>
        <end position="103"/>
    </location>
</feature>
<keyword evidence="6" id="KW-0378">Hydrolase</keyword>
<keyword evidence="6" id="KW-0347">Helicase</keyword>
<dbReference type="GO" id="GO:0006310">
    <property type="term" value="P:DNA recombination"/>
    <property type="evidence" value="ECO:0007669"/>
    <property type="project" value="UniProtKB-KW"/>
</dbReference>
<keyword evidence="6" id="KW-0227">DNA damage</keyword>
<evidence type="ECO:0000256" key="6">
    <source>
        <dbReference type="RuleBase" id="RU363044"/>
    </source>
</evidence>
<evidence type="ECO:0000256" key="7">
    <source>
        <dbReference type="SAM" id="MobiDB-lite"/>
    </source>
</evidence>
<proteinExistence type="inferred from homology"/>
<comment type="catalytic activity">
    <reaction evidence="5 6">
        <text>ATP + H2O = ADP + phosphate + H(+)</text>
        <dbReference type="Rhea" id="RHEA:13065"/>
        <dbReference type="ChEBI" id="CHEBI:15377"/>
        <dbReference type="ChEBI" id="CHEBI:15378"/>
        <dbReference type="ChEBI" id="CHEBI:30616"/>
        <dbReference type="ChEBI" id="CHEBI:43474"/>
        <dbReference type="ChEBI" id="CHEBI:456216"/>
        <dbReference type="EC" id="5.6.2.3"/>
    </reaction>
</comment>
<evidence type="ECO:0000256" key="1">
    <source>
        <dbReference type="ARBA" id="ARBA00001946"/>
    </source>
</evidence>
<feature type="domain" description="DNA helicase Pif1-like DEAD-box helicase" evidence="8">
    <location>
        <begin position="203"/>
        <end position="319"/>
    </location>
</feature>
<dbReference type="GO" id="GO:0016887">
    <property type="term" value="F:ATP hydrolysis activity"/>
    <property type="evidence" value="ECO:0007669"/>
    <property type="project" value="RHEA"/>
</dbReference>
<keyword evidence="4 6" id="KW-0233">DNA recombination</keyword>
<gene>
    <name evidence="9" type="ORF">TCIL3000_8_260</name>
</gene>
<name>G0UR11_TRYCI</name>
<organism evidence="9">
    <name type="scientific">Trypanosoma congolense (strain IL3000)</name>
    <dbReference type="NCBI Taxonomy" id="1068625"/>
    <lineage>
        <taxon>Eukaryota</taxon>
        <taxon>Discoba</taxon>
        <taxon>Euglenozoa</taxon>
        <taxon>Kinetoplastea</taxon>
        <taxon>Metakinetoplastina</taxon>
        <taxon>Trypanosomatida</taxon>
        <taxon>Trypanosomatidae</taxon>
        <taxon>Trypanosoma</taxon>
        <taxon>Nannomonas</taxon>
    </lineage>
</organism>
<comment type="cofactor">
    <cofactor evidence="1 6">
        <name>Mg(2+)</name>
        <dbReference type="ChEBI" id="CHEBI:18420"/>
    </cofactor>
</comment>
<evidence type="ECO:0000256" key="5">
    <source>
        <dbReference type="ARBA" id="ARBA00048954"/>
    </source>
</evidence>
<evidence type="ECO:0000256" key="2">
    <source>
        <dbReference type="ARBA" id="ARBA00009781"/>
    </source>
</evidence>